<dbReference type="RefSeq" id="WP_262714006.1">
    <property type="nucleotide sequence ID" value="NZ_VSMC01000010.1"/>
</dbReference>
<proteinExistence type="predicted"/>
<organism evidence="1 2">
    <name type="scientific">Heminiphilus faecis</name>
    <dbReference type="NCBI Taxonomy" id="2601703"/>
    <lineage>
        <taxon>Bacteria</taxon>
        <taxon>Pseudomonadati</taxon>
        <taxon>Bacteroidota</taxon>
        <taxon>Bacteroidia</taxon>
        <taxon>Bacteroidales</taxon>
        <taxon>Muribaculaceae</taxon>
        <taxon>Heminiphilus</taxon>
    </lineage>
</organism>
<dbReference type="Proteomes" id="UP001565200">
    <property type="component" value="Unassembled WGS sequence"/>
</dbReference>
<sequence>MVKAMEIKETSSCRSDITDNVLDALHAKELNVFTSMGISI</sequence>
<accession>A0ABV4D194</accession>
<protein>
    <submittedName>
        <fullName evidence="1">Uncharacterized protein</fullName>
    </submittedName>
</protein>
<gene>
    <name evidence="1" type="ORF">AAK873_13385</name>
</gene>
<evidence type="ECO:0000313" key="1">
    <source>
        <dbReference type="EMBL" id="MEY8246595.1"/>
    </source>
</evidence>
<evidence type="ECO:0000313" key="2">
    <source>
        <dbReference type="Proteomes" id="UP001565200"/>
    </source>
</evidence>
<name>A0ABV4D194_9BACT</name>
<reference evidence="1 2" key="1">
    <citation type="submission" date="2024-03" db="EMBL/GenBank/DDBJ databases">
        <title>Mouse gut bacterial collection (mGBC) of GemPharmatech.</title>
        <authorList>
            <person name="He Y."/>
            <person name="Dong L."/>
            <person name="Wu D."/>
            <person name="Gao X."/>
            <person name="Lin Z."/>
        </authorList>
    </citation>
    <scope>NUCLEOTIDE SEQUENCE [LARGE SCALE GENOMIC DNA]</scope>
    <source>
        <strain evidence="1 2">54-13</strain>
    </source>
</reference>
<comment type="caution">
    <text evidence="1">The sequence shown here is derived from an EMBL/GenBank/DDBJ whole genome shotgun (WGS) entry which is preliminary data.</text>
</comment>
<dbReference type="EMBL" id="JBCLPP010000060">
    <property type="protein sequence ID" value="MEY8246595.1"/>
    <property type="molecule type" value="Genomic_DNA"/>
</dbReference>
<keyword evidence="2" id="KW-1185">Reference proteome</keyword>